<comment type="caution">
    <text evidence="11">The sequence shown here is derived from an EMBL/GenBank/DDBJ whole genome shotgun (WGS) entry which is preliminary data.</text>
</comment>
<accession>A0A2W5QM24</accession>
<comment type="catalytic activity">
    <reaction evidence="1">
        <text>[protein]-peptidylproline (omega=180) = [protein]-peptidylproline (omega=0)</text>
        <dbReference type="Rhea" id="RHEA:16237"/>
        <dbReference type="Rhea" id="RHEA-COMP:10747"/>
        <dbReference type="Rhea" id="RHEA-COMP:10748"/>
        <dbReference type="ChEBI" id="CHEBI:83833"/>
        <dbReference type="ChEBI" id="CHEBI:83834"/>
        <dbReference type="EC" id="5.2.1.8"/>
    </reaction>
</comment>
<dbReference type="SUPFAM" id="SSF54534">
    <property type="entry name" value="FKBP-like"/>
    <property type="match status" value="1"/>
</dbReference>
<evidence type="ECO:0000256" key="2">
    <source>
        <dbReference type="ARBA" id="ARBA00007656"/>
    </source>
</evidence>
<feature type="chain" id="PRO_5016017718" description="Parvulin-like PPIase" evidence="9">
    <location>
        <begin position="22"/>
        <end position="296"/>
    </location>
</feature>
<dbReference type="PANTHER" id="PTHR47245:SF2">
    <property type="entry name" value="PEPTIDYL-PROLYL CIS-TRANS ISOMERASE HP_0175-RELATED"/>
    <property type="match status" value="1"/>
</dbReference>
<evidence type="ECO:0000256" key="6">
    <source>
        <dbReference type="ARBA" id="ARBA00030642"/>
    </source>
</evidence>
<evidence type="ECO:0000256" key="1">
    <source>
        <dbReference type="ARBA" id="ARBA00000971"/>
    </source>
</evidence>
<organism evidence="11 12">
    <name type="scientific">Rhodovulum sulfidophilum</name>
    <name type="common">Rhodobacter sulfidophilus</name>
    <dbReference type="NCBI Taxonomy" id="35806"/>
    <lineage>
        <taxon>Bacteria</taxon>
        <taxon>Pseudomonadati</taxon>
        <taxon>Pseudomonadota</taxon>
        <taxon>Alphaproteobacteria</taxon>
        <taxon>Rhodobacterales</taxon>
        <taxon>Paracoccaceae</taxon>
        <taxon>Rhodovulum</taxon>
    </lineage>
</organism>
<evidence type="ECO:0000256" key="9">
    <source>
        <dbReference type="SAM" id="SignalP"/>
    </source>
</evidence>
<gene>
    <name evidence="11" type="ORF">DI556_02840</name>
</gene>
<proteinExistence type="inferred from homology"/>
<keyword evidence="5 8" id="KW-0697">Rotamase</keyword>
<dbReference type="Gene3D" id="3.10.50.40">
    <property type="match status" value="1"/>
</dbReference>
<dbReference type="InterPro" id="IPR050245">
    <property type="entry name" value="PrsA_foldase"/>
</dbReference>
<dbReference type="InterPro" id="IPR046357">
    <property type="entry name" value="PPIase_dom_sf"/>
</dbReference>
<evidence type="ECO:0000313" key="11">
    <source>
        <dbReference type="EMBL" id="PZQ52600.1"/>
    </source>
</evidence>
<feature type="domain" description="PpiC" evidence="10">
    <location>
        <begin position="150"/>
        <end position="239"/>
    </location>
</feature>
<reference evidence="11 12" key="1">
    <citation type="submission" date="2017-08" db="EMBL/GenBank/DDBJ databases">
        <title>Infants hospitalized years apart are colonized by the same room-sourced microbial strains.</title>
        <authorList>
            <person name="Brooks B."/>
            <person name="Olm M.R."/>
            <person name="Firek B.A."/>
            <person name="Baker R."/>
            <person name="Thomas B.C."/>
            <person name="Morowitz M.J."/>
            <person name="Banfield J.F."/>
        </authorList>
    </citation>
    <scope>NUCLEOTIDE SEQUENCE [LARGE SCALE GENOMIC DNA]</scope>
    <source>
        <strain evidence="11">S2_005_002_R2_34</strain>
    </source>
</reference>
<dbReference type="GO" id="GO:0003755">
    <property type="term" value="F:peptidyl-prolyl cis-trans isomerase activity"/>
    <property type="evidence" value="ECO:0007669"/>
    <property type="project" value="UniProtKB-KW"/>
</dbReference>
<evidence type="ECO:0000259" key="10">
    <source>
        <dbReference type="PROSITE" id="PS50198"/>
    </source>
</evidence>
<evidence type="ECO:0000256" key="7">
    <source>
        <dbReference type="ARBA" id="ARBA00031484"/>
    </source>
</evidence>
<sequence length="296" mass="31449">MRNLLIAGLLASVAVVPAAWAQDAATPAPAPAPAADAKYDVDTVVATVNGTAITLGNVIAMRERLPAQYQQLPDETLLTGLVQQLADQLVLADSLSTDPADDPLAVKLQLQNDRRAALANIVAQKYMSGPVDDAAVQAAYDEQVKSFQPQPEFDASHILVKTEDEAKKLLDEIKGGADFAETATKNSTDGSAAQGGELGWFGKGQMVPEFETAVAGMQKGEVAGPIQTQFGWHLIKLNDTRESAAPTLDAVRPQIEEQLRQQAFQAELEKLRTASKVEITASGVPAAAIRDNDLLN</sequence>
<dbReference type="AlphaFoldDB" id="A0A2W5QM24"/>
<dbReference type="Pfam" id="PF00639">
    <property type="entry name" value="Rotamase"/>
    <property type="match status" value="1"/>
</dbReference>
<feature type="signal peptide" evidence="9">
    <location>
        <begin position="1"/>
        <end position="21"/>
    </location>
</feature>
<protein>
    <recommendedName>
        <fullName evidence="4">Parvulin-like PPIase</fullName>
        <ecNumber evidence="3">5.2.1.8</ecNumber>
    </recommendedName>
    <alternativeName>
        <fullName evidence="6">Peptidyl-prolyl cis-trans isomerase plp</fullName>
    </alternativeName>
    <alternativeName>
        <fullName evidence="7">Rotamase plp</fullName>
    </alternativeName>
</protein>
<keyword evidence="8 11" id="KW-0413">Isomerase</keyword>
<dbReference type="InterPro" id="IPR027304">
    <property type="entry name" value="Trigger_fact/SurA_dom_sf"/>
</dbReference>
<evidence type="ECO:0000256" key="4">
    <source>
        <dbReference type="ARBA" id="ARBA00018370"/>
    </source>
</evidence>
<dbReference type="SUPFAM" id="SSF109998">
    <property type="entry name" value="Triger factor/SurA peptide-binding domain-like"/>
    <property type="match status" value="1"/>
</dbReference>
<name>A0A2W5QM24_RHOSU</name>
<dbReference type="PANTHER" id="PTHR47245">
    <property type="entry name" value="PEPTIDYLPROLYL ISOMERASE"/>
    <property type="match status" value="1"/>
</dbReference>
<evidence type="ECO:0000256" key="8">
    <source>
        <dbReference type="PROSITE-ProRule" id="PRU00278"/>
    </source>
</evidence>
<dbReference type="EMBL" id="QFPW01000001">
    <property type="protein sequence ID" value="PZQ52600.1"/>
    <property type="molecule type" value="Genomic_DNA"/>
</dbReference>
<dbReference type="EC" id="5.2.1.8" evidence="3"/>
<evidence type="ECO:0000313" key="12">
    <source>
        <dbReference type="Proteomes" id="UP000249185"/>
    </source>
</evidence>
<comment type="similarity">
    <text evidence="2">Belongs to the PpiC/parvulin rotamase family.</text>
</comment>
<evidence type="ECO:0000256" key="3">
    <source>
        <dbReference type="ARBA" id="ARBA00013194"/>
    </source>
</evidence>
<dbReference type="InterPro" id="IPR000297">
    <property type="entry name" value="PPIase_PpiC"/>
</dbReference>
<keyword evidence="9" id="KW-0732">Signal</keyword>
<evidence type="ECO:0000256" key="5">
    <source>
        <dbReference type="ARBA" id="ARBA00023110"/>
    </source>
</evidence>
<dbReference type="PROSITE" id="PS50198">
    <property type="entry name" value="PPIC_PPIASE_2"/>
    <property type="match status" value="1"/>
</dbReference>
<dbReference type="Proteomes" id="UP000249185">
    <property type="component" value="Unassembled WGS sequence"/>
</dbReference>